<dbReference type="EMBL" id="JBANRG010000058">
    <property type="protein sequence ID" value="KAK7442563.1"/>
    <property type="molecule type" value="Genomic_DNA"/>
</dbReference>
<evidence type="ECO:0000313" key="2">
    <source>
        <dbReference type="Proteomes" id="UP001498398"/>
    </source>
</evidence>
<dbReference type="Proteomes" id="UP001498398">
    <property type="component" value="Unassembled WGS sequence"/>
</dbReference>
<gene>
    <name evidence="1" type="ORF">VKT23_016161</name>
</gene>
<accession>A0ABR1IZB4</accession>
<evidence type="ECO:0000313" key="1">
    <source>
        <dbReference type="EMBL" id="KAK7442563.1"/>
    </source>
</evidence>
<organism evidence="1 2">
    <name type="scientific">Marasmiellus scandens</name>
    <dbReference type="NCBI Taxonomy" id="2682957"/>
    <lineage>
        <taxon>Eukaryota</taxon>
        <taxon>Fungi</taxon>
        <taxon>Dikarya</taxon>
        <taxon>Basidiomycota</taxon>
        <taxon>Agaricomycotina</taxon>
        <taxon>Agaricomycetes</taxon>
        <taxon>Agaricomycetidae</taxon>
        <taxon>Agaricales</taxon>
        <taxon>Marasmiineae</taxon>
        <taxon>Omphalotaceae</taxon>
        <taxon>Marasmiellus</taxon>
    </lineage>
</organism>
<keyword evidence="2" id="KW-1185">Reference proteome</keyword>
<sequence>MYSPGSDESKGLQPTWNDPLLSERWTPLDTPGATWLRAELLNYLTPSFLVATNLEDQDEFFEFATQEWLDRFPSDILPGSPSYLVFNHNGCLKLVEKSIEAKFARADRRGFTKQKQHLQEMCEVNILYGTVRPLDCGWREGLACALSSFDRKFPVDSISLPQFPPSFNPHFALYDYIQSSPRYKCFSYQSERQLQGGVLLWSWYQRDYDDE</sequence>
<comment type="caution">
    <text evidence="1">The sequence shown here is derived from an EMBL/GenBank/DDBJ whole genome shotgun (WGS) entry which is preliminary data.</text>
</comment>
<reference evidence="1 2" key="1">
    <citation type="submission" date="2024-01" db="EMBL/GenBank/DDBJ databases">
        <title>A draft genome for the cacao thread blight pathogen Marasmiellus scandens.</title>
        <authorList>
            <person name="Baruah I.K."/>
            <person name="Leung J."/>
            <person name="Bukari Y."/>
            <person name="Amoako-Attah I."/>
            <person name="Meinhardt L.W."/>
            <person name="Bailey B.A."/>
            <person name="Cohen S.P."/>
        </authorList>
    </citation>
    <scope>NUCLEOTIDE SEQUENCE [LARGE SCALE GENOMIC DNA]</scope>
    <source>
        <strain evidence="1 2">GH-19</strain>
    </source>
</reference>
<name>A0ABR1IZB4_9AGAR</name>
<protein>
    <submittedName>
        <fullName evidence="1">Uncharacterized protein</fullName>
    </submittedName>
</protein>
<proteinExistence type="predicted"/>